<evidence type="ECO:0000313" key="2">
    <source>
        <dbReference type="Proteomes" id="UP000059680"/>
    </source>
</evidence>
<evidence type="ECO:0000313" key="1">
    <source>
        <dbReference type="EMBL" id="BAS94295.1"/>
    </source>
</evidence>
<dbReference type="EMBL" id="AP014961">
    <property type="protein sequence ID" value="BAS94295.1"/>
    <property type="molecule type" value="Genomic_DNA"/>
</dbReference>
<reference evidence="1 2" key="2">
    <citation type="journal article" date="2013" name="Plant Cell Physiol.">
        <title>Rice Annotation Project Database (RAP-DB): an integrative and interactive database for rice genomics.</title>
        <authorList>
            <person name="Sakai H."/>
            <person name="Lee S.S."/>
            <person name="Tanaka T."/>
            <person name="Numa H."/>
            <person name="Kim J."/>
            <person name="Kawahara Y."/>
            <person name="Wakimoto H."/>
            <person name="Yang C.C."/>
            <person name="Iwamoto M."/>
            <person name="Abe T."/>
            <person name="Yamada Y."/>
            <person name="Muto A."/>
            <person name="Inokuchi H."/>
            <person name="Ikemura T."/>
            <person name="Matsumoto T."/>
            <person name="Sasaki T."/>
            <person name="Itoh T."/>
        </authorList>
    </citation>
    <scope>NUCLEOTIDE SEQUENCE [LARGE SCALE GENOMIC DNA]</scope>
    <source>
        <strain evidence="2">cv. Nipponbare</strain>
    </source>
</reference>
<sequence length="108" mass="11866">MDAVMAAATAPRDGCGVETAVGDGCSGDSVRRWMRRWRRRQRLEMDAAVGVRRWMRRRQCLEMDAAAGDGCGGDGDGIRRWMRRRREMDAAATTAGDGCSGDGRAMLL</sequence>
<protein>
    <submittedName>
        <fullName evidence="1">Os05g0447400 protein</fullName>
    </submittedName>
</protein>
<dbReference type="InParanoid" id="A0A0P0WN69"/>
<keyword evidence="2" id="KW-1185">Reference proteome</keyword>
<reference evidence="2" key="1">
    <citation type="journal article" date="2005" name="Nature">
        <title>The map-based sequence of the rice genome.</title>
        <authorList>
            <consortium name="International rice genome sequencing project (IRGSP)"/>
            <person name="Matsumoto T."/>
            <person name="Wu J."/>
            <person name="Kanamori H."/>
            <person name="Katayose Y."/>
            <person name="Fujisawa M."/>
            <person name="Namiki N."/>
            <person name="Mizuno H."/>
            <person name="Yamamoto K."/>
            <person name="Antonio B.A."/>
            <person name="Baba T."/>
            <person name="Sakata K."/>
            <person name="Nagamura Y."/>
            <person name="Aoki H."/>
            <person name="Arikawa K."/>
            <person name="Arita K."/>
            <person name="Bito T."/>
            <person name="Chiden Y."/>
            <person name="Fujitsuka N."/>
            <person name="Fukunaka R."/>
            <person name="Hamada M."/>
            <person name="Harada C."/>
            <person name="Hayashi A."/>
            <person name="Hijishita S."/>
            <person name="Honda M."/>
            <person name="Hosokawa S."/>
            <person name="Ichikawa Y."/>
            <person name="Idonuma A."/>
            <person name="Iijima M."/>
            <person name="Ikeda M."/>
            <person name="Ikeno M."/>
            <person name="Ito K."/>
            <person name="Ito S."/>
            <person name="Ito T."/>
            <person name="Ito Y."/>
            <person name="Ito Y."/>
            <person name="Iwabuchi A."/>
            <person name="Kamiya K."/>
            <person name="Karasawa W."/>
            <person name="Kurita K."/>
            <person name="Katagiri S."/>
            <person name="Kikuta A."/>
            <person name="Kobayashi H."/>
            <person name="Kobayashi N."/>
            <person name="Machita K."/>
            <person name="Maehara T."/>
            <person name="Masukawa M."/>
            <person name="Mizubayashi T."/>
            <person name="Mukai Y."/>
            <person name="Nagasaki H."/>
            <person name="Nagata Y."/>
            <person name="Naito S."/>
            <person name="Nakashima M."/>
            <person name="Nakama Y."/>
            <person name="Nakamichi Y."/>
            <person name="Nakamura M."/>
            <person name="Meguro A."/>
            <person name="Negishi M."/>
            <person name="Ohta I."/>
            <person name="Ohta T."/>
            <person name="Okamoto M."/>
            <person name="Ono N."/>
            <person name="Saji S."/>
            <person name="Sakaguchi M."/>
            <person name="Sakai K."/>
            <person name="Shibata M."/>
            <person name="Shimokawa T."/>
            <person name="Song J."/>
            <person name="Takazaki Y."/>
            <person name="Terasawa K."/>
            <person name="Tsugane M."/>
            <person name="Tsuji K."/>
            <person name="Ueda S."/>
            <person name="Waki K."/>
            <person name="Yamagata H."/>
            <person name="Yamamoto M."/>
            <person name="Yamamoto S."/>
            <person name="Yamane H."/>
            <person name="Yoshiki S."/>
            <person name="Yoshihara R."/>
            <person name="Yukawa K."/>
            <person name="Zhong H."/>
            <person name="Yano M."/>
            <person name="Yuan Q."/>
            <person name="Ouyang S."/>
            <person name="Liu J."/>
            <person name="Jones K.M."/>
            <person name="Gansberger K."/>
            <person name="Moffat K."/>
            <person name="Hill J."/>
            <person name="Bera J."/>
            <person name="Fadrosh D."/>
            <person name="Jin S."/>
            <person name="Johri S."/>
            <person name="Kim M."/>
            <person name="Overton L."/>
            <person name="Reardon M."/>
            <person name="Tsitrin T."/>
            <person name="Vuong H."/>
            <person name="Weaver B."/>
            <person name="Ciecko A."/>
            <person name="Tallon L."/>
            <person name="Jackson J."/>
            <person name="Pai G."/>
            <person name="Aken S.V."/>
            <person name="Utterback T."/>
            <person name="Reidmuller S."/>
            <person name="Feldblyum T."/>
            <person name="Hsiao J."/>
            <person name="Zismann V."/>
            <person name="Iobst S."/>
            <person name="de Vazeille A.R."/>
            <person name="Buell C.R."/>
            <person name="Ying K."/>
            <person name="Li Y."/>
            <person name="Lu T."/>
            <person name="Huang Y."/>
            <person name="Zhao Q."/>
            <person name="Feng Q."/>
            <person name="Zhang L."/>
            <person name="Zhu J."/>
            <person name="Weng Q."/>
            <person name="Mu J."/>
            <person name="Lu Y."/>
            <person name="Fan D."/>
            <person name="Liu Y."/>
            <person name="Guan J."/>
            <person name="Zhang Y."/>
            <person name="Yu S."/>
            <person name="Liu X."/>
            <person name="Zhang Y."/>
            <person name="Hong G."/>
            <person name="Han B."/>
            <person name="Choisne N."/>
            <person name="Demange N."/>
            <person name="Orjeda G."/>
            <person name="Samain S."/>
            <person name="Cattolico L."/>
            <person name="Pelletier E."/>
            <person name="Couloux A."/>
            <person name="Segurens B."/>
            <person name="Wincker P."/>
            <person name="D'Hont A."/>
            <person name="Scarpelli C."/>
            <person name="Weissenbach J."/>
            <person name="Salanoubat M."/>
            <person name="Quetier F."/>
            <person name="Yu Y."/>
            <person name="Kim H.R."/>
            <person name="Rambo T."/>
            <person name="Currie J."/>
            <person name="Collura K."/>
            <person name="Luo M."/>
            <person name="Yang T."/>
            <person name="Ammiraju J.S.S."/>
            <person name="Engler F."/>
            <person name="Soderlund C."/>
            <person name="Wing R.A."/>
            <person name="Palmer L.E."/>
            <person name="de la Bastide M."/>
            <person name="Spiegel L."/>
            <person name="Nascimento L."/>
            <person name="Zutavern T."/>
            <person name="O'Shaughnessy A."/>
            <person name="Dike S."/>
            <person name="Dedhia N."/>
            <person name="Preston R."/>
            <person name="Balija V."/>
            <person name="McCombie W.R."/>
            <person name="Chow T."/>
            <person name="Chen H."/>
            <person name="Chung M."/>
            <person name="Chen C."/>
            <person name="Shaw J."/>
            <person name="Wu H."/>
            <person name="Hsiao K."/>
            <person name="Chao Y."/>
            <person name="Chu M."/>
            <person name="Cheng C."/>
            <person name="Hour A."/>
            <person name="Lee P."/>
            <person name="Lin S."/>
            <person name="Lin Y."/>
            <person name="Liou J."/>
            <person name="Liu S."/>
            <person name="Hsing Y."/>
            <person name="Raghuvanshi S."/>
            <person name="Mohanty A."/>
            <person name="Bharti A.K."/>
            <person name="Gaur A."/>
            <person name="Gupta V."/>
            <person name="Kumar D."/>
            <person name="Ravi V."/>
            <person name="Vij S."/>
            <person name="Kapur A."/>
            <person name="Khurana P."/>
            <person name="Khurana P."/>
            <person name="Khurana J.P."/>
            <person name="Tyagi A.K."/>
            <person name="Gaikwad K."/>
            <person name="Singh A."/>
            <person name="Dalal V."/>
            <person name="Srivastava S."/>
            <person name="Dixit A."/>
            <person name="Pal A.K."/>
            <person name="Ghazi I.A."/>
            <person name="Yadav M."/>
            <person name="Pandit A."/>
            <person name="Bhargava A."/>
            <person name="Sureshbabu K."/>
            <person name="Batra K."/>
            <person name="Sharma T.R."/>
            <person name="Mohapatra T."/>
            <person name="Singh N.K."/>
            <person name="Messing J."/>
            <person name="Nelson A.B."/>
            <person name="Fuks G."/>
            <person name="Kavchok S."/>
            <person name="Keizer G."/>
            <person name="Linton E."/>
            <person name="Llaca V."/>
            <person name="Song R."/>
            <person name="Tanyolac B."/>
            <person name="Young S."/>
            <person name="Ho-Il K."/>
            <person name="Hahn J.H."/>
            <person name="Sangsakoo G."/>
            <person name="Vanavichit A."/>
            <person name="de Mattos Luiz.A.T."/>
            <person name="Zimmer P.D."/>
            <person name="Malone G."/>
            <person name="Dellagostin O."/>
            <person name="de Oliveira A.C."/>
            <person name="Bevan M."/>
            <person name="Bancroft I."/>
            <person name="Minx P."/>
            <person name="Cordum H."/>
            <person name="Wilson R."/>
            <person name="Cheng Z."/>
            <person name="Jin W."/>
            <person name="Jiang J."/>
            <person name="Leong S.A."/>
            <person name="Iwama H."/>
            <person name="Gojobori T."/>
            <person name="Itoh T."/>
            <person name="Niimura Y."/>
            <person name="Fujii Y."/>
            <person name="Habara T."/>
            <person name="Sakai H."/>
            <person name="Sato Y."/>
            <person name="Wilson G."/>
            <person name="Kumar K."/>
            <person name="McCouch S."/>
            <person name="Juretic N."/>
            <person name="Hoen D."/>
            <person name="Wright S."/>
            <person name="Bruskiewich R."/>
            <person name="Bureau T."/>
            <person name="Miyao A."/>
            <person name="Hirochika H."/>
            <person name="Nishikawa T."/>
            <person name="Kadowaki K."/>
            <person name="Sugiura M."/>
            <person name="Burr B."/>
            <person name="Sasaki T."/>
        </authorList>
    </citation>
    <scope>NUCLEOTIDE SEQUENCE [LARGE SCALE GENOMIC DNA]</scope>
    <source>
        <strain evidence="2">cv. Nipponbare</strain>
    </source>
</reference>
<name>A0A0P0WN69_ORYSJ</name>
<gene>
    <name evidence="1" type="ordered locus">Os05g0447400</name>
    <name evidence="1" type="ORF">OSNPB_050447400</name>
</gene>
<dbReference type="AlphaFoldDB" id="A0A0P0WN69"/>
<accession>A0A0P0WN69</accession>
<proteinExistence type="predicted"/>
<dbReference type="Proteomes" id="UP000059680">
    <property type="component" value="Chromosome 5"/>
</dbReference>
<reference evidence="1 2" key="3">
    <citation type="journal article" date="2013" name="Rice">
        <title>Improvement of the Oryza sativa Nipponbare reference genome using next generation sequence and optical map data.</title>
        <authorList>
            <person name="Kawahara Y."/>
            <person name="de la Bastide M."/>
            <person name="Hamilton J.P."/>
            <person name="Kanamori H."/>
            <person name="McCombie W.R."/>
            <person name="Ouyang S."/>
            <person name="Schwartz D.C."/>
            <person name="Tanaka T."/>
            <person name="Wu J."/>
            <person name="Zhou S."/>
            <person name="Childs K.L."/>
            <person name="Davidson R.M."/>
            <person name="Lin H."/>
            <person name="Quesada-Ocampo L."/>
            <person name="Vaillancourt B."/>
            <person name="Sakai H."/>
            <person name="Lee S.S."/>
            <person name="Kim J."/>
            <person name="Numa H."/>
            <person name="Itoh T."/>
            <person name="Buell C.R."/>
            <person name="Matsumoto T."/>
        </authorList>
    </citation>
    <scope>NUCLEOTIDE SEQUENCE [LARGE SCALE GENOMIC DNA]</scope>
    <source>
        <strain evidence="2">cv. Nipponbare</strain>
    </source>
</reference>
<dbReference type="PaxDb" id="39947-A0A0P0WN69"/>
<organism evidence="1 2">
    <name type="scientific">Oryza sativa subsp. japonica</name>
    <name type="common">Rice</name>
    <dbReference type="NCBI Taxonomy" id="39947"/>
    <lineage>
        <taxon>Eukaryota</taxon>
        <taxon>Viridiplantae</taxon>
        <taxon>Streptophyta</taxon>
        <taxon>Embryophyta</taxon>
        <taxon>Tracheophyta</taxon>
        <taxon>Spermatophyta</taxon>
        <taxon>Magnoliopsida</taxon>
        <taxon>Liliopsida</taxon>
        <taxon>Poales</taxon>
        <taxon>Poaceae</taxon>
        <taxon>BOP clade</taxon>
        <taxon>Oryzoideae</taxon>
        <taxon>Oryzeae</taxon>
        <taxon>Oryzinae</taxon>
        <taxon>Oryza</taxon>
        <taxon>Oryza sativa</taxon>
    </lineage>
</organism>